<dbReference type="PANTHER" id="PTHR37826">
    <property type="entry name" value="FLOTILLIN BAND_7_5 DOMAIN PROTEIN"/>
    <property type="match status" value="1"/>
</dbReference>
<proteinExistence type="predicted"/>
<dbReference type="RefSeq" id="WP_152806992.1">
    <property type="nucleotide sequence ID" value="NZ_WHNX01000064.1"/>
</dbReference>
<protein>
    <submittedName>
        <fullName evidence="2">SPFH domain-containing protein</fullName>
    </submittedName>
</protein>
<gene>
    <name evidence="2" type="ORF">GC105_16395</name>
</gene>
<dbReference type="CDD" id="cd03408">
    <property type="entry name" value="SPFH_like_u1"/>
    <property type="match status" value="1"/>
</dbReference>
<keyword evidence="3" id="KW-1185">Reference proteome</keyword>
<dbReference type="InterPro" id="IPR033880">
    <property type="entry name" value="SPFH_YdjI"/>
</dbReference>
<name>A0A6A7KDE0_9FIRM</name>
<reference evidence="2 3" key="1">
    <citation type="submission" date="2019-10" db="EMBL/GenBank/DDBJ databases">
        <title>Alkalibaculum tamaniensis sp.nov., a new alkaliphilic acetogen, isolated on methoxylated aromatics from a mud volcano.</title>
        <authorList>
            <person name="Khomyakova M.A."/>
            <person name="Merkel A.Y."/>
            <person name="Bonch-Osmolovskaya E.A."/>
            <person name="Slobodkin A.I."/>
        </authorList>
    </citation>
    <scope>NUCLEOTIDE SEQUENCE [LARGE SCALE GENOMIC DNA]</scope>
    <source>
        <strain evidence="2 3">M08DMB</strain>
    </source>
</reference>
<dbReference type="Proteomes" id="UP000440004">
    <property type="component" value="Unassembled WGS sequence"/>
</dbReference>
<dbReference type="Pfam" id="PF13421">
    <property type="entry name" value="Band_7_1"/>
    <property type="match status" value="1"/>
</dbReference>
<dbReference type="AlphaFoldDB" id="A0A6A7KDE0"/>
<comment type="caution">
    <text evidence="2">The sequence shown here is derived from an EMBL/GenBank/DDBJ whole genome shotgun (WGS) entry which is preliminary data.</text>
</comment>
<sequence>MGLVKAAFGAAGGVLADQWKEFFYCESIDVNMLVVKGKKREDPRSSNTKGTDNIISDGSIVAVADGQAMMIVEQGKIVEFCAEPGEFKYDASTEPSIFNGKLGEGIKKTFANIGKRFEFGGQASKDQRVYYFNLKEIVSNKYGTPNPIPFRVIDKNIGLDVDIAIRCNGEYSYKLTDPLLFYTNVCGNVDFAYHRDQIDGMLKSELLTALQPAFAKISNMGVRYSSLPGHTLELADALNEILSKKWAESRGLAISSFGVNSVTAPPEDENMIKELQRTAVMRNAGMAGATIVTAQADAMKTAAGNPNGAMMGFVGMNAAMNTGSNAGAFFDIDEQNKMQSAQAAPQSDGWKCECGELSKGKFCNECGKPRPIVERWKCECGEVNKGKFCIECGQPKPTDNSWKCECGEVNKGKFCNECGKPKP</sequence>
<accession>A0A6A7KDE0</accession>
<organism evidence="2 3">
    <name type="scientific">Alkalibaculum sporogenes</name>
    <dbReference type="NCBI Taxonomy" id="2655001"/>
    <lineage>
        <taxon>Bacteria</taxon>
        <taxon>Bacillati</taxon>
        <taxon>Bacillota</taxon>
        <taxon>Clostridia</taxon>
        <taxon>Eubacteriales</taxon>
        <taxon>Eubacteriaceae</taxon>
        <taxon>Alkalibaculum</taxon>
    </lineage>
</organism>
<evidence type="ECO:0000313" key="2">
    <source>
        <dbReference type="EMBL" id="MPW27346.1"/>
    </source>
</evidence>
<dbReference type="EMBL" id="WHNX01000064">
    <property type="protein sequence ID" value="MPW27346.1"/>
    <property type="molecule type" value="Genomic_DNA"/>
</dbReference>
<evidence type="ECO:0000259" key="1">
    <source>
        <dbReference type="Pfam" id="PF13421"/>
    </source>
</evidence>
<feature type="domain" description="SPFH" evidence="1">
    <location>
        <begin position="52"/>
        <end position="275"/>
    </location>
</feature>
<evidence type="ECO:0000313" key="3">
    <source>
        <dbReference type="Proteomes" id="UP000440004"/>
    </source>
</evidence>
<dbReference type="PANTHER" id="PTHR37826:SF2">
    <property type="entry name" value="ZINC-RIBBON DOMAIN-CONTAINING PROTEIN"/>
    <property type="match status" value="1"/>
</dbReference>